<evidence type="ECO:0000313" key="5">
    <source>
        <dbReference type="Proteomes" id="UP000319014"/>
    </source>
</evidence>
<dbReference type="Pfam" id="PF13598">
    <property type="entry name" value="DUF4139"/>
    <property type="match status" value="1"/>
</dbReference>
<gene>
    <name evidence="4" type="ORF">SAMN06265221_108104</name>
</gene>
<dbReference type="Proteomes" id="UP000319014">
    <property type="component" value="Unassembled WGS sequence"/>
</dbReference>
<evidence type="ECO:0000256" key="1">
    <source>
        <dbReference type="SAM" id="SignalP"/>
    </source>
</evidence>
<feature type="signal peptide" evidence="1">
    <location>
        <begin position="1"/>
        <end position="18"/>
    </location>
</feature>
<evidence type="ECO:0000313" key="4">
    <source>
        <dbReference type="EMBL" id="SMO72026.1"/>
    </source>
</evidence>
<dbReference type="PANTHER" id="PTHR31005">
    <property type="entry name" value="DUF4139 DOMAIN-CONTAINING PROTEIN"/>
    <property type="match status" value="1"/>
</dbReference>
<organism evidence="4 5">
    <name type="scientific">Paracoccus laeviglucosivorans</name>
    <dbReference type="NCBI Taxonomy" id="1197861"/>
    <lineage>
        <taxon>Bacteria</taxon>
        <taxon>Pseudomonadati</taxon>
        <taxon>Pseudomonadota</taxon>
        <taxon>Alphaproteobacteria</taxon>
        <taxon>Rhodobacterales</taxon>
        <taxon>Paracoccaceae</taxon>
        <taxon>Paracoccus</taxon>
    </lineage>
</organism>
<accession>A0A521DK01</accession>
<evidence type="ECO:0000259" key="3">
    <source>
        <dbReference type="Pfam" id="PF13600"/>
    </source>
</evidence>
<dbReference type="AlphaFoldDB" id="A0A521DK01"/>
<evidence type="ECO:0000259" key="2">
    <source>
        <dbReference type="Pfam" id="PF13598"/>
    </source>
</evidence>
<feature type="domain" description="DUF4140" evidence="3">
    <location>
        <begin position="30"/>
        <end position="135"/>
    </location>
</feature>
<keyword evidence="1" id="KW-0732">Signal</keyword>
<feature type="domain" description="DUF4139" evidence="2">
    <location>
        <begin position="222"/>
        <end position="534"/>
    </location>
</feature>
<name>A0A521DK01_9RHOB</name>
<dbReference type="InterPro" id="IPR025554">
    <property type="entry name" value="DUF4140"/>
</dbReference>
<dbReference type="EMBL" id="FXTK01000008">
    <property type="protein sequence ID" value="SMO72026.1"/>
    <property type="molecule type" value="Genomic_DNA"/>
</dbReference>
<proteinExistence type="predicted"/>
<keyword evidence="5" id="KW-1185">Reference proteome</keyword>
<evidence type="ECO:0008006" key="6">
    <source>
        <dbReference type="Google" id="ProtNLM"/>
    </source>
</evidence>
<dbReference type="Pfam" id="PF13600">
    <property type="entry name" value="DUF4140"/>
    <property type="match status" value="1"/>
</dbReference>
<dbReference type="RefSeq" id="WP_142663235.1">
    <property type="nucleotide sequence ID" value="NZ_FXTK01000008.1"/>
</dbReference>
<reference evidence="4 5" key="1">
    <citation type="submission" date="2017-05" db="EMBL/GenBank/DDBJ databases">
        <authorList>
            <person name="Varghese N."/>
            <person name="Submissions S."/>
        </authorList>
    </citation>
    <scope>NUCLEOTIDE SEQUENCE [LARGE SCALE GENOMIC DNA]</scope>
    <source>
        <strain evidence="4 5">DSM 100094</strain>
    </source>
</reference>
<protein>
    <recommendedName>
        <fullName evidence="6">DUF4139 domain-containing protein</fullName>
    </recommendedName>
</protein>
<dbReference type="OrthoDB" id="580912at2"/>
<dbReference type="InterPro" id="IPR011935">
    <property type="entry name" value="CHP02231"/>
</dbReference>
<dbReference type="InterPro" id="IPR037291">
    <property type="entry name" value="DUF4139"/>
</dbReference>
<dbReference type="NCBIfam" id="TIGR02231">
    <property type="entry name" value="mucoidy inhibitor MuiA family protein"/>
    <property type="match status" value="1"/>
</dbReference>
<feature type="chain" id="PRO_5022004408" description="DUF4139 domain-containing protein" evidence="1">
    <location>
        <begin position="19"/>
        <end position="542"/>
    </location>
</feature>
<sequence length="542" mass="57729">MRHFLITTAILVASPALAERYEAAAPVRAATIYPQGASVTREVTLDLPQGAHELVIPGLPDGTDPATLRVNATGAVVGAVGFQQTRALPATPAKSPALTAAEDEVRRLETALAERDANVARIRARSDAAEDTVKFLMALAESDGAGSQDIAAIASAVGQQVLQARQTMIEAQAEIRSAQIGRDDQVAELERAQARLDALRAPDGEQGALVIAVQGQGGPATLRISSMTDAAGWQPVYDLSLSQADEKVVLDRGLLVAQETGEDWSDVRLVLSTAQPLDRAHPSELSPMFPRIGDEAKLYSRAAPAEDRMAEMAQGYAPEMVPAPEVAPSALQGFSGETVVYDYPRPVNLRDGADALRLPMGAFTLDAKVLAEAVPRGDDRAFLVADVVNTSGAIILPGDATFHVDGGMVGRGTLELTAAGDEATWGFGKLNGILVERRLPTETEGGSGIISRSSERREEALLRIRNLTDREWPLRVIDQVPVSTQKDLRIDWTATPAPDETDPDGKRGLLVWNRGIAAGETQDITLTTTLRWPEGQVVSGPY</sequence>
<dbReference type="PANTHER" id="PTHR31005:SF8">
    <property type="entry name" value="DUF4139 DOMAIN-CONTAINING PROTEIN"/>
    <property type="match status" value="1"/>
</dbReference>